<keyword evidence="2 12" id="KW-0436">Ligase</keyword>
<dbReference type="PROSITE" id="PS00697">
    <property type="entry name" value="DNA_LIGASE_A1"/>
    <property type="match status" value="1"/>
</dbReference>
<evidence type="ECO:0000256" key="1">
    <source>
        <dbReference type="ARBA" id="ARBA00007572"/>
    </source>
</evidence>
<dbReference type="Pfam" id="PF04675">
    <property type="entry name" value="DNA_ligase_A_N"/>
    <property type="match status" value="1"/>
</dbReference>
<evidence type="ECO:0000256" key="2">
    <source>
        <dbReference type="ARBA" id="ARBA00022598"/>
    </source>
</evidence>
<keyword evidence="4" id="KW-0235">DNA replication</keyword>
<sequence>MPPKGRARKQPAEATPEPKPPPADDATPEGTGKRRKVDGAGGSAPGAPAAAAPAQKPPPEAAGAAAAPGGSSGDTGPMSLWRSAPGASLVALSSAAFDPALRAADYPVGKPVGFALVSGALREIEALKHSGKGSRKVMTVILSNLFRTLIHSRPEDLAPTIYILSNKVAPDYEEAELGVGDSIVIRALCETFGRSEKQIKSMMASAEAKDLGEVALQSSQSQKRLMMPAKLTIEKVFSEMRAVAHASGKESQKVKKEKIQKLLVACREEEAKYIVRTFQSKLRIGIQLPTVMQALAYAFVLTSPARSGVPLVADTRKGTHKLSEQKLDEAMSAMDAAVRQAFSEMPNIDKLVGALLEGRDAKTLADVCSISLGVPVKPMLAKPSKGIGEVALRLSGVRFTGEWKYDGERAQIHVLSRDEIYVYSRNSENMTEKYPDVIKVVRETLCEGVQSCIIDSELVAFDLEAKKILPFQILSTRGRKNIQIESIKVQVCIFAFDLMLHNGTPLVKRPLEERRNTLWKTLTETEGKVKFATFRNFDELKEEDVQEFLDQSIAGSCEGLMLKTLTDNAIYEPSKRCINWLKLKKDYMDGMGDSIDVVPIGAFYGKGKRTGAYGAYLLAIYNLEEEEFQTVCKAGTGFSDEDLATHYNFFKGRVLKERESNYNVSDKLKPDVWLEACQVWEIKAADLSISPVHTSAFGVKADGKGIGLRFPRFLRVRDDKGPEDSTGADQIVEMFEAQASVGNDGGGGGDDDF</sequence>
<name>A0ABN9Q5U7_9DINO</name>
<dbReference type="InterPro" id="IPR036599">
    <property type="entry name" value="DNA_ligase_N_sf"/>
</dbReference>
<dbReference type="NCBIfam" id="TIGR00574">
    <property type="entry name" value="dnl1"/>
    <property type="match status" value="1"/>
</dbReference>
<keyword evidence="8 12" id="KW-0233">DNA recombination</keyword>
<evidence type="ECO:0000256" key="12">
    <source>
        <dbReference type="RuleBase" id="RU000617"/>
    </source>
</evidence>
<evidence type="ECO:0000313" key="17">
    <source>
        <dbReference type="Proteomes" id="UP001189429"/>
    </source>
</evidence>
<dbReference type="InterPro" id="IPR012308">
    <property type="entry name" value="DNA_ligase_ATP-dep_N"/>
</dbReference>
<keyword evidence="10" id="KW-0131">Cell cycle</keyword>
<dbReference type="EMBL" id="CAUYUJ010002448">
    <property type="protein sequence ID" value="CAK0800834.1"/>
    <property type="molecule type" value="Genomic_DNA"/>
</dbReference>
<dbReference type="Proteomes" id="UP001189429">
    <property type="component" value="Unassembled WGS sequence"/>
</dbReference>
<keyword evidence="7 12" id="KW-0067">ATP-binding</keyword>
<dbReference type="Gene3D" id="3.30.470.30">
    <property type="entry name" value="DNA ligase/mRNA capping enzyme"/>
    <property type="match status" value="1"/>
</dbReference>
<evidence type="ECO:0000256" key="6">
    <source>
        <dbReference type="ARBA" id="ARBA00022763"/>
    </source>
</evidence>
<dbReference type="PROSITE" id="PS00333">
    <property type="entry name" value="DNA_LIGASE_A2"/>
    <property type="match status" value="1"/>
</dbReference>
<evidence type="ECO:0000256" key="9">
    <source>
        <dbReference type="ARBA" id="ARBA00023204"/>
    </source>
</evidence>
<dbReference type="EC" id="6.5.1.1" evidence="12"/>
<dbReference type="InterPro" id="IPR000977">
    <property type="entry name" value="DNA_ligase_ATP-dep"/>
</dbReference>
<evidence type="ECO:0000313" key="16">
    <source>
        <dbReference type="EMBL" id="CAK0800834.1"/>
    </source>
</evidence>
<organism evidence="16 17">
    <name type="scientific">Prorocentrum cordatum</name>
    <dbReference type="NCBI Taxonomy" id="2364126"/>
    <lineage>
        <taxon>Eukaryota</taxon>
        <taxon>Sar</taxon>
        <taxon>Alveolata</taxon>
        <taxon>Dinophyceae</taxon>
        <taxon>Prorocentrales</taxon>
        <taxon>Prorocentraceae</taxon>
        <taxon>Prorocentrum</taxon>
    </lineage>
</organism>
<dbReference type="PANTHER" id="PTHR45674:SF4">
    <property type="entry name" value="DNA LIGASE 1"/>
    <property type="match status" value="1"/>
</dbReference>
<evidence type="ECO:0000256" key="7">
    <source>
        <dbReference type="ARBA" id="ARBA00022840"/>
    </source>
</evidence>
<dbReference type="InterPro" id="IPR016059">
    <property type="entry name" value="DNA_ligase_ATP-dep_CS"/>
</dbReference>
<keyword evidence="17" id="KW-1185">Reference proteome</keyword>
<dbReference type="CDD" id="cd07900">
    <property type="entry name" value="Adenylation_DNA_ligase_I_Euk"/>
    <property type="match status" value="1"/>
</dbReference>
<dbReference type="PROSITE" id="PS50160">
    <property type="entry name" value="DNA_LIGASE_A3"/>
    <property type="match status" value="1"/>
</dbReference>
<dbReference type="Gene3D" id="2.40.50.140">
    <property type="entry name" value="Nucleic acid-binding proteins"/>
    <property type="match status" value="1"/>
</dbReference>
<comment type="similarity">
    <text evidence="1 13">Belongs to the ATP-dependent DNA ligase family.</text>
</comment>
<accession>A0ABN9Q5U7</accession>
<dbReference type="InterPro" id="IPR012310">
    <property type="entry name" value="DNA_ligase_ATP-dep_cent"/>
</dbReference>
<reference evidence="16" key="1">
    <citation type="submission" date="2023-10" db="EMBL/GenBank/DDBJ databases">
        <authorList>
            <person name="Chen Y."/>
            <person name="Shah S."/>
            <person name="Dougan E. K."/>
            <person name="Thang M."/>
            <person name="Chan C."/>
        </authorList>
    </citation>
    <scope>NUCLEOTIDE SEQUENCE [LARGE SCALE GENOMIC DNA]</scope>
</reference>
<dbReference type="PANTHER" id="PTHR45674">
    <property type="entry name" value="DNA LIGASE 1/3 FAMILY MEMBER"/>
    <property type="match status" value="1"/>
</dbReference>
<evidence type="ECO:0000256" key="3">
    <source>
        <dbReference type="ARBA" id="ARBA00022618"/>
    </source>
</evidence>
<dbReference type="Gene3D" id="3.30.1490.70">
    <property type="match status" value="1"/>
</dbReference>
<dbReference type="SUPFAM" id="SSF117018">
    <property type="entry name" value="ATP-dependent DNA ligase DNA-binding domain"/>
    <property type="match status" value="1"/>
</dbReference>
<evidence type="ECO:0000259" key="15">
    <source>
        <dbReference type="PROSITE" id="PS50160"/>
    </source>
</evidence>
<evidence type="ECO:0000256" key="10">
    <source>
        <dbReference type="ARBA" id="ARBA00023306"/>
    </source>
</evidence>
<evidence type="ECO:0000256" key="5">
    <source>
        <dbReference type="ARBA" id="ARBA00022741"/>
    </source>
</evidence>
<feature type="domain" description="ATP-dependent DNA ligase family profile" evidence="15">
    <location>
        <begin position="484"/>
        <end position="622"/>
    </location>
</feature>
<dbReference type="SUPFAM" id="SSF56091">
    <property type="entry name" value="DNA ligase/mRNA capping enzyme, catalytic domain"/>
    <property type="match status" value="1"/>
</dbReference>
<dbReference type="Gene3D" id="1.10.3260.10">
    <property type="entry name" value="DNA ligase, ATP-dependent, N-terminal domain"/>
    <property type="match status" value="1"/>
</dbReference>
<evidence type="ECO:0000256" key="11">
    <source>
        <dbReference type="ARBA" id="ARBA00034003"/>
    </source>
</evidence>
<evidence type="ECO:0000256" key="14">
    <source>
        <dbReference type="SAM" id="MobiDB-lite"/>
    </source>
</evidence>
<dbReference type="CDD" id="cd07969">
    <property type="entry name" value="OBF_DNA_ligase_I"/>
    <property type="match status" value="1"/>
</dbReference>
<keyword evidence="6 12" id="KW-0227">DNA damage</keyword>
<proteinExistence type="inferred from homology"/>
<feature type="compositionally biased region" description="Low complexity" evidence="14">
    <location>
        <begin position="45"/>
        <end position="54"/>
    </location>
</feature>
<dbReference type="InterPro" id="IPR012309">
    <property type="entry name" value="DNA_ligase_ATP-dep_C"/>
</dbReference>
<feature type="region of interest" description="Disordered" evidence="14">
    <location>
        <begin position="1"/>
        <end position="80"/>
    </location>
</feature>
<dbReference type="SUPFAM" id="SSF50249">
    <property type="entry name" value="Nucleic acid-binding proteins"/>
    <property type="match status" value="1"/>
</dbReference>
<evidence type="ECO:0000256" key="4">
    <source>
        <dbReference type="ARBA" id="ARBA00022705"/>
    </source>
</evidence>
<dbReference type="Pfam" id="PF01068">
    <property type="entry name" value="DNA_ligase_A_M"/>
    <property type="match status" value="1"/>
</dbReference>
<dbReference type="InterPro" id="IPR050191">
    <property type="entry name" value="ATP-dep_DNA_ligase"/>
</dbReference>
<comment type="catalytic activity">
    <reaction evidence="11 12">
        <text>ATP + (deoxyribonucleotide)n-3'-hydroxyl + 5'-phospho-(deoxyribonucleotide)m = (deoxyribonucleotide)n+m + AMP + diphosphate.</text>
        <dbReference type="EC" id="6.5.1.1"/>
    </reaction>
</comment>
<protein>
    <recommendedName>
        <fullName evidence="12">DNA ligase</fullName>
        <ecNumber evidence="12">6.5.1.1</ecNumber>
    </recommendedName>
</protein>
<keyword evidence="5 12" id="KW-0547">Nucleotide-binding</keyword>
<gene>
    <name evidence="16" type="ORF">PCOR1329_LOCUS8875</name>
</gene>
<keyword evidence="9 12" id="KW-0234">DNA repair</keyword>
<dbReference type="Pfam" id="PF04679">
    <property type="entry name" value="DNA_ligase_A_C"/>
    <property type="match status" value="1"/>
</dbReference>
<comment type="caution">
    <text evidence="16">The sequence shown here is derived from an EMBL/GenBank/DDBJ whole genome shotgun (WGS) entry which is preliminary data.</text>
</comment>
<dbReference type="InterPro" id="IPR012340">
    <property type="entry name" value="NA-bd_OB-fold"/>
</dbReference>
<keyword evidence="3" id="KW-0132">Cell division</keyword>
<evidence type="ECO:0000256" key="8">
    <source>
        <dbReference type="ARBA" id="ARBA00023172"/>
    </source>
</evidence>
<evidence type="ECO:0000256" key="13">
    <source>
        <dbReference type="RuleBase" id="RU004196"/>
    </source>
</evidence>